<keyword evidence="2" id="KW-1185">Reference proteome</keyword>
<evidence type="ECO:0000313" key="2">
    <source>
        <dbReference type="Proteomes" id="UP000611762"/>
    </source>
</evidence>
<dbReference type="AlphaFoldDB" id="A0A926DNK5"/>
<dbReference type="InterPro" id="IPR027417">
    <property type="entry name" value="P-loop_NTPase"/>
</dbReference>
<organism evidence="1 2">
    <name type="scientific">Congzhengia minquanensis</name>
    <dbReference type="NCBI Taxonomy" id="2763657"/>
    <lineage>
        <taxon>Bacteria</taxon>
        <taxon>Bacillati</taxon>
        <taxon>Bacillota</taxon>
        <taxon>Clostridia</taxon>
        <taxon>Eubacteriales</taxon>
        <taxon>Oscillospiraceae</taxon>
        <taxon>Congzhengia</taxon>
    </lineage>
</organism>
<accession>A0A926DNK5</accession>
<evidence type="ECO:0000313" key="1">
    <source>
        <dbReference type="EMBL" id="MBC8541636.1"/>
    </source>
</evidence>
<proteinExistence type="predicted"/>
<dbReference type="Pfam" id="PF03237">
    <property type="entry name" value="Terminase_6N"/>
    <property type="match status" value="1"/>
</dbReference>
<dbReference type="Gene3D" id="3.40.50.300">
    <property type="entry name" value="P-loop containing nucleotide triphosphate hydrolases"/>
    <property type="match status" value="1"/>
</dbReference>
<dbReference type="Gene3D" id="3.30.420.280">
    <property type="match status" value="1"/>
</dbReference>
<name>A0A926DNK5_9FIRM</name>
<dbReference type="Proteomes" id="UP000611762">
    <property type="component" value="Unassembled WGS sequence"/>
</dbReference>
<sequence length="473" mass="54251">MFGLREQNGGSKISTGVVWKPQKKQIAFMRRTEDEVCYGGAAGGGKSEALVIEALRQVGIPHYRALIVRKSYPELSALIDKSFTYYPSAFPGARYNAQEHVWRFPSGAKISFGSMYNKRDKNKYQGRNFDFIGIDELTHFTYDEFEALRSRNRPQGPGTRVYMRMTCNPGGIGHGWVKERYIAGKEPLKRYVREISIEGKNYSVSSCFVPATVFDNPSLLDNDPDYVARLGTLPEALKKALLYGDWDSFSGQVFTEFRDDAAHYIDRRFTHVIAPFEIPNTWRRYRSFDFGFSRPFSVGWWAADPDGRLYRYRELYGCTGEPNCGVQWSPDVIAAKIKEIEDKYESGRTIFGVADPAIWDDSHGSAGSIVSQMERFGVVWEKGKHDRMAGKMQLHRRFRFGEDGRPYLYVFNTCKAFIRTVPALCYDELDVEDVDTKAEDHVYDETRYMCMVNPISVPVAEEQKEYIYNPLSD</sequence>
<protein>
    <submittedName>
        <fullName evidence="1">Terminase-like family protein</fullName>
    </submittedName>
</protein>
<reference evidence="1" key="1">
    <citation type="submission" date="2020-08" db="EMBL/GenBank/DDBJ databases">
        <title>Genome public.</title>
        <authorList>
            <person name="Liu C."/>
            <person name="Sun Q."/>
        </authorList>
    </citation>
    <scope>NUCLEOTIDE SEQUENCE</scope>
    <source>
        <strain evidence="1">H8</strain>
    </source>
</reference>
<comment type="caution">
    <text evidence="1">The sequence shown here is derived from an EMBL/GenBank/DDBJ whole genome shotgun (WGS) entry which is preliminary data.</text>
</comment>
<gene>
    <name evidence="1" type="ORF">H8698_11665</name>
</gene>
<dbReference type="EMBL" id="JACRSU010000005">
    <property type="protein sequence ID" value="MBC8541636.1"/>
    <property type="molecule type" value="Genomic_DNA"/>
</dbReference>